<dbReference type="PANTHER" id="PTHR11496">
    <property type="entry name" value="ALCOHOL DEHYDROGENASE"/>
    <property type="match status" value="1"/>
</dbReference>
<protein>
    <submittedName>
        <fullName evidence="4">Uncharacterized protein</fullName>
    </submittedName>
</protein>
<evidence type="ECO:0000259" key="3">
    <source>
        <dbReference type="Pfam" id="PF25137"/>
    </source>
</evidence>
<organism evidence="4">
    <name type="scientific">marine sediment metagenome</name>
    <dbReference type="NCBI Taxonomy" id="412755"/>
    <lineage>
        <taxon>unclassified sequences</taxon>
        <taxon>metagenomes</taxon>
        <taxon>ecological metagenomes</taxon>
    </lineage>
</organism>
<keyword evidence="1" id="KW-0560">Oxidoreductase</keyword>
<gene>
    <name evidence="4" type="ORF">LCGC14_0877290</name>
</gene>
<dbReference type="GO" id="GO:0004022">
    <property type="term" value="F:alcohol dehydrogenase (NAD+) activity"/>
    <property type="evidence" value="ECO:0007669"/>
    <property type="project" value="TreeGrafter"/>
</dbReference>
<dbReference type="InterPro" id="IPR056798">
    <property type="entry name" value="ADH_Fe_C"/>
</dbReference>
<evidence type="ECO:0000256" key="1">
    <source>
        <dbReference type="ARBA" id="ARBA00023002"/>
    </source>
</evidence>
<dbReference type="InterPro" id="IPR039697">
    <property type="entry name" value="Alcohol_dehydrogenase_Fe"/>
</dbReference>
<reference evidence="4" key="1">
    <citation type="journal article" date="2015" name="Nature">
        <title>Complex archaea that bridge the gap between prokaryotes and eukaryotes.</title>
        <authorList>
            <person name="Spang A."/>
            <person name="Saw J.H."/>
            <person name="Jorgensen S.L."/>
            <person name="Zaremba-Niedzwiedzka K."/>
            <person name="Martijn J."/>
            <person name="Lind A.E."/>
            <person name="van Eijk R."/>
            <person name="Schleper C."/>
            <person name="Guy L."/>
            <person name="Ettema T.J."/>
        </authorList>
    </citation>
    <scope>NUCLEOTIDE SEQUENCE</scope>
</reference>
<dbReference type="Gene3D" id="1.20.1090.10">
    <property type="entry name" value="Dehydroquinate synthase-like - alpha domain"/>
    <property type="match status" value="1"/>
</dbReference>
<dbReference type="Pfam" id="PF00465">
    <property type="entry name" value="Fe-ADH"/>
    <property type="match status" value="1"/>
</dbReference>
<dbReference type="GO" id="GO:0017000">
    <property type="term" value="P:antibiotic biosynthetic process"/>
    <property type="evidence" value="ECO:0007669"/>
    <property type="project" value="InterPro"/>
</dbReference>
<evidence type="ECO:0000259" key="2">
    <source>
        <dbReference type="Pfam" id="PF00465"/>
    </source>
</evidence>
<sequence length="377" mass="42125">MIEYLGNSSINNLKDILEEQHFKKIFLITGKNSFENTTIKPTLLRILKNYEFFHFNDFSPNPKLNDIIKGLELFKQEKYNAIIAIGGGSVLDMGKSISILSTNNNSPIDFILIKKKLEKKGAPLIRIPTTAGSGSEVTHFAVVYIDKVKYSLADSTFMQPEYVIVDPKLTYTMSKSLTASSGLDAFTQAIESFWNISSTNLSKKYSKKAIPLILSNIVEATHNPDKKSRYNMAIAANYAGKAINITKTTACHAISYPITSYFNVPHGHAAALTLPSILLFNSEVSDNDVIDPRGVNYVRKSMSELIRILGCSSFIEAKEKITGLITKLNLPVKFKELGIKSPEDIELIIKNGFNPERVKNNPRLLTKSKLRKILRQL</sequence>
<dbReference type="InterPro" id="IPR035873">
    <property type="entry name" value="PhpC"/>
</dbReference>
<dbReference type="PANTHER" id="PTHR11496:SF103">
    <property type="entry name" value="DEHYDROGENASE, PUTATIVE-RELATED"/>
    <property type="match status" value="1"/>
</dbReference>
<proteinExistence type="predicted"/>
<dbReference type="CDD" id="cd08182">
    <property type="entry name" value="HEPD"/>
    <property type="match status" value="1"/>
</dbReference>
<dbReference type="EMBL" id="LAZR01002741">
    <property type="protein sequence ID" value="KKN26175.1"/>
    <property type="molecule type" value="Genomic_DNA"/>
</dbReference>
<dbReference type="InterPro" id="IPR001670">
    <property type="entry name" value="ADH_Fe/GldA"/>
</dbReference>
<dbReference type="FunFam" id="3.40.50.1970:FF:000003">
    <property type="entry name" value="Alcohol dehydrogenase, iron-containing"/>
    <property type="match status" value="1"/>
</dbReference>
<feature type="domain" description="Fe-containing alcohol dehydrogenase-like C-terminal" evidence="3">
    <location>
        <begin position="178"/>
        <end position="376"/>
    </location>
</feature>
<dbReference type="AlphaFoldDB" id="A0A0F9P2W6"/>
<feature type="domain" description="Alcohol dehydrogenase iron-type/glycerol dehydrogenase GldA" evidence="2">
    <location>
        <begin position="5"/>
        <end position="167"/>
    </location>
</feature>
<accession>A0A0F9P2W6</accession>
<comment type="caution">
    <text evidence="4">The sequence shown here is derived from an EMBL/GenBank/DDBJ whole genome shotgun (WGS) entry which is preliminary data.</text>
</comment>
<evidence type="ECO:0000313" key="4">
    <source>
        <dbReference type="EMBL" id="KKN26175.1"/>
    </source>
</evidence>
<dbReference type="GO" id="GO:0046872">
    <property type="term" value="F:metal ion binding"/>
    <property type="evidence" value="ECO:0007669"/>
    <property type="project" value="InterPro"/>
</dbReference>
<name>A0A0F9P2W6_9ZZZZ</name>
<dbReference type="Pfam" id="PF25137">
    <property type="entry name" value="ADH_Fe_C"/>
    <property type="match status" value="1"/>
</dbReference>
<dbReference type="Gene3D" id="3.40.50.1970">
    <property type="match status" value="1"/>
</dbReference>
<dbReference type="SUPFAM" id="SSF56796">
    <property type="entry name" value="Dehydroquinate synthase-like"/>
    <property type="match status" value="1"/>
</dbReference>